<evidence type="ECO:0000256" key="1">
    <source>
        <dbReference type="ARBA" id="ARBA00001971"/>
    </source>
</evidence>
<keyword evidence="8" id="KW-0816">Tricarboxylic acid cycle</keyword>
<keyword evidence="11" id="KW-0479">Metal-binding</keyword>
<keyword evidence="12" id="KW-0249">Electron transport</keyword>
<dbReference type="Pfam" id="PF01127">
    <property type="entry name" value="Sdh_cyt"/>
    <property type="match status" value="1"/>
</dbReference>
<evidence type="ECO:0000313" key="18">
    <source>
        <dbReference type="Proteomes" id="UP000199647"/>
    </source>
</evidence>
<comment type="function">
    <text evidence="2">Membrane-anchoring subunit of succinate dehydrogenase (SDH).</text>
</comment>
<evidence type="ECO:0000256" key="11">
    <source>
        <dbReference type="ARBA" id="ARBA00022723"/>
    </source>
</evidence>
<dbReference type="Proteomes" id="UP000199647">
    <property type="component" value="Unassembled WGS sequence"/>
</dbReference>
<comment type="subunit">
    <text evidence="5">Part of an enzyme complex containing four subunits: a flavoprotein, an iron-sulfur protein, plus two membrane-anchoring proteins, SdhC and SdhD.</text>
</comment>
<feature type="transmembrane region" description="Helical" evidence="16">
    <location>
        <begin position="59"/>
        <end position="77"/>
    </location>
</feature>
<keyword evidence="18" id="KW-1185">Reference proteome</keyword>
<dbReference type="CDD" id="cd03495">
    <property type="entry name" value="SQR_TypeC_SdhD_like"/>
    <property type="match status" value="1"/>
</dbReference>
<keyword evidence="13 16" id="KW-1133">Transmembrane helix</keyword>
<evidence type="ECO:0000256" key="9">
    <source>
        <dbReference type="ARBA" id="ARBA00022617"/>
    </source>
</evidence>
<comment type="cofactor">
    <cofactor evidence="1">
        <name>heme</name>
        <dbReference type="ChEBI" id="CHEBI:30413"/>
    </cofactor>
</comment>
<evidence type="ECO:0000256" key="3">
    <source>
        <dbReference type="ARBA" id="ARBA00004141"/>
    </source>
</evidence>
<dbReference type="OrthoDB" id="9809280at2"/>
<dbReference type="Gene3D" id="1.20.1300.10">
    <property type="entry name" value="Fumarate reductase/succinate dehydrogenase, transmembrane subunit"/>
    <property type="match status" value="1"/>
</dbReference>
<evidence type="ECO:0000256" key="14">
    <source>
        <dbReference type="ARBA" id="ARBA00023004"/>
    </source>
</evidence>
<evidence type="ECO:0000256" key="7">
    <source>
        <dbReference type="ARBA" id="ARBA00022448"/>
    </source>
</evidence>
<feature type="transmembrane region" description="Helical" evidence="16">
    <location>
        <begin position="28"/>
        <end position="47"/>
    </location>
</feature>
<keyword evidence="9" id="KW-0349">Heme</keyword>
<gene>
    <name evidence="17" type="ORF">SAMN05216548_11344</name>
</gene>
<dbReference type="AlphaFoldDB" id="A0A1H9MBJ2"/>
<accession>A0A1H9MBJ2</accession>
<evidence type="ECO:0000256" key="10">
    <source>
        <dbReference type="ARBA" id="ARBA00022692"/>
    </source>
</evidence>
<keyword evidence="10 16" id="KW-0812">Transmembrane</keyword>
<organism evidence="17 18">
    <name type="scientific">Faunimonas pinastri</name>
    <dbReference type="NCBI Taxonomy" id="1855383"/>
    <lineage>
        <taxon>Bacteria</taxon>
        <taxon>Pseudomonadati</taxon>
        <taxon>Pseudomonadota</taxon>
        <taxon>Alphaproteobacteria</taxon>
        <taxon>Hyphomicrobiales</taxon>
        <taxon>Afifellaceae</taxon>
        <taxon>Faunimonas</taxon>
    </lineage>
</organism>
<evidence type="ECO:0000256" key="15">
    <source>
        <dbReference type="ARBA" id="ARBA00023136"/>
    </source>
</evidence>
<evidence type="ECO:0000256" key="6">
    <source>
        <dbReference type="ARBA" id="ARBA00019425"/>
    </source>
</evidence>
<comment type="subcellular location">
    <subcellularLocation>
        <location evidence="3">Membrane</location>
        <topology evidence="3">Multi-pass membrane protein</topology>
    </subcellularLocation>
</comment>
<dbReference type="GO" id="GO:0046872">
    <property type="term" value="F:metal ion binding"/>
    <property type="evidence" value="ECO:0007669"/>
    <property type="project" value="UniProtKB-KW"/>
</dbReference>
<reference evidence="17 18" key="1">
    <citation type="submission" date="2016-10" db="EMBL/GenBank/DDBJ databases">
        <authorList>
            <person name="de Groot N.N."/>
        </authorList>
    </citation>
    <scope>NUCLEOTIDE SEQUENCE [LARGE SCALE GENOMIC DNA]</scope>
    <source>
        <strain evidence="17 18">A52C2</strain>
    </source>
</reference>
<dbReference type="UniPathway" id="UPA00223"/>
<feature type="transmembrane region" description="Helical" evidence="16">
    <location>
        <begin position="98"/>
        <end position="124"/>
    </location>
</feature>
<dbReference type="STRING" id="1855383.SAMN05216548_11344"/>
<dbReference type="EMBL" id="FOFG01000013">
    <property type="protein sequence ID" value="SER20971.1"/>
    <property type="molecule type" value="Genomic_DNA"/>
</dbReference>
<keyword evidence="7" id="KW-0813">Transport</keyword>
<dbReference type="GO" id="GO:0006099">
    <property type="term" value="P:tricarboxylic acid cycle"/>
    <property type="evidence" value="ECO:0007669"/>
    <property type="project" value="UniProtKB-UniPathway"/>
</dbReference>
<comment type="pathway">
    <text evidence="4">Carbohydrate metabolism; tricarboxylic acid cycle.</text>
</comment>
<dbReference type="NCBIfam" id="TIGR02968">
    <property type="entry name" value="succ_dehyd_anc"/>
    <property type="match status" value="1"/>
</dbReference>
<keyword evidence="14" id="KW-0408">Iron</keyword>
<evidence type="ECO:0000256" key="12">
    <source>
        <dbReference type="ARBA" id="ARBA00022982"/>
    </source>
</evidence>
<dbReference type="RefSeq" id="WP_092498217.1">
    <property type="nucleotide sequence ID" value="NZ_FOFG01000013.1"/>
</dbReference>
<evidence type="ECO:0000256" key="8">
    <source>
        <dbReference type="ARBA" id="ARBA00022532"/>
    </source>
</evidence>
<dbReference type="GO" id="GO:0016020">
    <property type="term" value="C:membrane"/>
    <property type="evidence" value="ECO:0007669"/>
    <property type="project" value="UniProtKB-SubCell"/>
</dbReference>
<proteinExistence type="predicted"/>
<dbReference type="SUPFAM" id="SSF81343">
    <property type="entry name" value="Fumarate reductase respiratory complex transmembrane subunits"/>
    <property type="match status" value="1"/>
</dbReference>
<evidence type="ECO:0000256" key="16">
    <source>
        <dbReference type="SAM" id="Phobius"/>
    </source>
</evidence>
<dbReference type="InterPro" id="IPR014312">
    <property type="entry name" value="Succ_DH_anchor"/>
</dbReference>
<dbReference type="InterPro" id="IPR000701">
    <property type="entry name" value="SuccDH_FuR_B_TM-su"/>
</dbReference>
<evidence type="ECO:0000313" key="17">
    <source>
        <dbReference type="EMBL" id="SER20971.1"/>
    </source>
</evidence>
<evidence type="ECO:0000256" key="13">
    <source>
        <dbReference type="ARBA" id="ARBA00022989"/>
    </source>
</evidence>
<evidence type="ECO:0000256" key="5">
    <source>
        <dbReference type="ARBA" id="ARBA00011558"/>
    </source>
</evidence>
<keyword evidence="15 16" id="KW-0472">Membrane</keyword>
<name>A0A1H9MBJ2_9HYPH</name>
<evidence type="ECO:0000256" key="4">
    <source>
        <dbReference type="ARBA" id="ARBA00005163"/>
    </source>
</evidence>
<dbReference type="InterPro" id="IPR034804">
    <property type="entry name" value="SQR/QFR_C/D"/>
</dbReference>
<sequence length="126" mass="13439">MTMRTSLGQVRGRGTAGQGTAHFMVQRFTAIANVFLVIAFIVLIVSLTGKPYVEVRATLASPLPALIILALMLSVANHMRLGMQVVLEDYIHGDLSKIIAIALNNLYAAAIGIVCIFAILKIAFGG</sequence>
<dbReference type="GO" id="GO:0020037">
    <property type="term" value="F:heme binding"/>
    <property type="evidence" value="ECO:0007669"/>
    <property type="project" value="InterPro"/>
</dbReference>
<evidence type="ECO:0000256" key="2">
    <source>
        <dbReference type="ARBA" id="ARBA00004050"/>
    </source>
</evidence>
<protein>
    <recommendedName>
        <fullName evidence="6">Succinate dehydrogenase hydrophobic membrane anchor subunit</fullName>
    </recommendedName>
</protein>